<dbReference type="InterPro" id="IPR005110">
    <property type="entry name" value="MoeA_linker/N"/>
</dbReference>
<dbReference type="SUPFAM" id="SSF53218">
    <property type="entry name" value="Molybdenum cofactor biosynthesis proteins"/>
    <property type="match status" value="1"/>
</dbReference>
<dbReference type="InterPro" id="IPR038987">
    <property type="entry name" value="MoeA-like"/>
</dbReference>
<keyword evidence="6" id="KW-0460">Magnesium</keyword>
<evidence type="ECO:0000259" key="7">
    <source>
        <dbReference type="SMART" id="SM00852"/>
    </source>
</evidence>
<dbReference type="Gene3D" id="2.170.190.11">
    <property type="entry name" value="Molybdopterin biosynthesis moea protein, domain 3"/>
    <property type="match status" value="1"/>
</dbReference>
<dbReference type="PANTHER" id="PTHR10192">
    <property type="entry name" value="MOLYBDOPTERIN BIOSYNTHESIS PROTEIN"/>
    <property type="match status" value="1"/>
</dbReference>
<proteinExistence type="inferred from homology"/>
<dbReference type="Pfam" id="PF03453">
    <property type="entry name" value="MoeA_N"/>
    <property type="match status" value="1"/>
</dbReference>
<comment type="function">
    <text evidence="1 6">Catalyzes the insertion of molybdate into adenylated molybdopterin with the concomitant release of AMP.</text>
</comment>
<dbReference type="Gene3D" id="2.40.340.10">
    <property type="entry name" value="MoeA, C-terminal, domain IV"/>
    <property type="match status" value="1"/>
</dbReference>
<protein>
    <recommendedName>
        <fullName evidence="6">Molybdopterin molybdenumtransferase</fullName>
        <ecNumber evidence="6">2.10.1.1</ecNumber>
    </recommendedName>
</protein>
<comment type="caution">
    <text evidence="8">The sequence shown here is derived from an EMBL/GenBank/DDBJ whole genome shotgun (WGS) entry which is preliminary data.</text>
</comment>
<comment type="similarity">
    <text evidence="3 6">Belongs to the MoeA family.</text>
</comment>
<name>A0ABS9DWB5_9PROT</name>
<keyword evidence="6" id="KW-0479">Metal-binding</keyword>
<dbReference type="InterPro" id="IPR036688">
    <property type="entry name" value="MoeA_C_domain_IV_sf"/>
</dbReference>
<reference evidence="8 9" key="1">
    <citation type="submission" date="2022-01" db="EMBL/GenBank/DDBJ databases">
        <authorList>
            <person name="Won M."/>
            <person name="Kim S.-J."/>
            <person name="Kwon S.-W."/>
        </authorList>
    </citation>
    <scope>NUCLEOTIDE SEQUENCE [LARGE SCALE GENOMIC DNA]</scope>
    <source>
        <strain evidence="8 9">KCTC 23505</strain>
    </source>
</reference>
<comment type="catalytic activity">
    <reaction evidence="5">
        <text>adenylyl-molybdopterin + molybdate = Mo-molybdopterin + AMP + H(+)</text>
        <dbReference type="Rhea" id="RHEA:35047"/>
        <dbReference type="ChEBI" id="CHEBI:15378"/>
        <dbReference type="ChEBI" id="CHEBI:36264"/>
        <dbReference type="ChEBI" id="CHEBI:62727"/>
        <dbReference type="ChEBI" id="CHEBI:71302"/>
        <dbReference type="ChEBI" id="CHEBI:456215"/>
        <dbReference type="EC" id="2.10.1.1"/>
    </reaction>
</comment>
<dbReference type="InterPro" id="IPR005111">
    <property type="entry name" value="MoeA_C_domain_IV"/>
</dbReference>
<comment type="pathway">
    <text evidence="2 6">Cofactor biosynthesis; molybdopterin biosynthesis.</text>
</comment>
<sequence>MPAGTTHRPWRDIRLIGFADRAPLAQAWRWLDAAGSVPGHETVPAENATGRVLAETVAAPKDLPPADLAAADGYAVRAADTEDASAYNPLPFALSDAASAARAHLISAGTALPSGCDAILDFGTVSRIDADRAEVLEPVARGEGVAARGSLIRAGTVALAAGRRLRPQDLALLAALGIARVAVLRRPLVGLAIAGSKTGGVDQLGPMLRALTTRDGGVPAGPGRMTFKAAVAEAGAADVILIAGRSGTGEDDIAGLALAEAGGTRALHGIALRPGGSSGLGQLGAVPVILLPGDPLACLAAYDMLAGRLIRRIAGLSTDLPYRIGALPLSRKIVSSTGFTDIVPVAVSGDEAAPIGSVETGHLAASCRAAGFVMVPETLEGYAAGDIVRVHLYD</sequence>
<dbReference type="Gene3D" id="3.40.980.10">
    <property type="entry name" value="MoaB/Mog-like domain"/>
    <property type="match status" value="1"/>
</dbReference>
<dbReference type="EC" id="2.10.1.1" evidence="6"/>
<dbReference type="SMART" id="SM00852">
    <property type="entry name" value="MoCF_biosynth"/>
    <property type="match status" value="1"/>
</dbReference>
<dbReference type="Gene3D" id="3.90.105.10">
    <property type="entry name" value="Molybdopterin biosynthesis moea protein, domain 2"/>
    <property type="match status" value="1"/>
</dbReference>
<dbReference type="RefSeq" id="WP_235704258.1">
    <property type="nucleotide sequence ID" value="NZ_JAKGBZ010000016.1"/>
</dbReference>
<gene>
    <name evidence="8" type="ORF">L2A60_10075</name>
</gene>
<dbReference type="Pfam" id="PF03454">
    <property type="entry name" value="MoeA_C"/>
    <property type="match status" value="1"/>
</dbReference>
<dbReference type="SUPFAM" id="SSF63882">
    <property type="entry name" value="MoeA N-terminal region -like"/>
    <property type="match status" value="1"/>
</dbReference>
<dbReference type="InterPro" id="IPR036135">
    <property type="entry name" value="MoeA_linker/N_sf"/>
</dbReference>
<evidence type="ECO:0000256" key="5">
    <source>
        <dbReference type="ARBA" id="ARBA00047317"/>
    </source>
</evidence>
<evidence type="ECO:0000256" key="3">
    <source>
        <dbReference type="ARBA" id="ARBA00010763"/>
    </source>
</evidence>
<keyword evidence="6" id="KW-0500">Molybdenum</keyword>
<dbReference type="EMBL" id="JAKGBZ010000016">
    <property type="protein sequence ID" value="MCF3947026.1"/>
    <property type="molecule type" value="Genomic_DNA"/>
</dbReference>
<evidence type="ECO:0000313" key="9">
    <source>
        <dbReference type="Proteomes" id="UP001521209"/>
    </source>
</evidence>
<accession>A0ABS9DWB5</accession>
<dbReference type="Proteomes" id="UP001521209">
    <property type="component" value="Unassembled WGS sequence"/>
</dbReference>
<keyword evidence="9" id="KW-1185">Reference proteome</keyword>
<dbReference type="Pfam" id="PF00994">
    <property type="entry name" value="MoCF_biosynth"/>
    <property type="match status" value="1"/>
</dbReference>
<dbReference type="PANTHER" id="PTHR10192:SF5">
    <property type="entry name" value="GEPHYRIN"/>
    <property type="match status" value="1"/>
</dbReference>
<evidence type="ECO:0000256" key="6">
    <source>
        <dbReference type="RuleBase" id="RU365090"/>
    </source>
</evidence>
<organism evidence="8 9">
    <name type="scientific">Acidiphilium iwatense</name>
    <dbReference type="NCBI Taxonomy" id="768198"/>
    <lineage>
        <taxon>Bacteria</taxon>
        <taxon>Pseudomonadati</taxon>
        <taxon>Pseudomonadota</taxon>
        <taxon>Alphaproteobacteria</taxon>
        <taxon>Acetobacterales</taxon>
        <taxon>Acidocellaceae</taxon>
        <taxon>Acidiphilium</taxon>
    </lineage>
</organism>
<dbReference type="InterPro" id="IPR036425">
    <property type="entry name" value="MoaB/Mog-like_dom_sf"/>
</dbReference>
<feature type="domain" description="MoaB/Mog" evidence="7">
    <location>
        <begin position="190"/>
        <end position="312"/>
    </location>
</feature>
<dbReference type="SUPFAM" id="SSF63867">
    <property type="entry name" value="MoeA C-terminal domain-like"/>
    <property type="match status" value="1"/>
</dbReference>
<evidence type="ECO:0000256" key="1">
    <source>
        <dbReference type="ARBA" id="ARBA00002901"/>
    </source>
</evidence>
<dbReference type="InterPro" id="IPR001453">
    <property type="entry name" value="MoaB/Mog_dom"/>
</dbReference>
<evidence type="ECO:0000313" key="8">
    <source>
        <dbReference type="EMBL" id="MCF3947026.1"/>
    </source>
</evidence>
<keyword evidence="4 6" id="KW-0501">Molybdenum cofactor biosynthesis</keyword>
<comment type="cofactor">
    <cofactor evidence="6">
        <name>Mg(2+)</name>
        <dbReference type="ChEBI" id="CHEBI:18420"/>
    </cofactor>
</comment>
<evidence type="ECO:0000256" key="2">
    <source>
        <dbReference type="ARBA" id="ARBA00005046"/>
    </source>
</evidence>
<keyword evidence="6" id="KW-0808">Transferase</keyword>
<evidence type="ECO:0000256" key="4">
    <source>
        <dbReference type="ARBA" id="ARBA00023150"/>
    </source>
</evidence>